<dbReference type="GO" id="GO:0003677">
    <property type="term" value="F:DNA binding"/>
    <property type="evidence" value="ECO:0007669"/>
    <property type="project" value="InterPro"/>
</dbReference>
<organism evidence="2 3">
    <name type="scientific">Actinoalloteichus fjordicus</name>
    <dbReference type="NCBI Taxonomy" id="1612552"/>
    <lineage>
        <taxon>Bacteria</taxon>
        <taxon>Bacillati</taxon>
        <taxon>Actinomycetota</taxon>
        <taxon>Actinomycetes</taxon>
        <taxon>Pseudonocardiales</taxon>
        <taxon>Pseudonocardiaceae</taxon>
        <taxon>Actinoalloteichus</taxon>
    </lineage>
</organism>
<dbReference type="PROSITE" id="PS50943">
    <property type="entry name" value="HTH_CROC1"/>
    <property type="match status" value="1"/>
</dbReference>
<dbReference type="Proteomes" id="UP000185511">
    <property type="component" value="Chromosome"/>
</dbReference>
<accession>A0AAC9PQT8</accession>
<dbReference type="KEGG" id="acad:UA74_05965"/>
<evidence type="ECO:0000259" key="1">
    <source>
        <dbReference type="PROSITE" id="PS50943"/>
    </source>
</evidence>
<keyword evidence="3" id="KW-1185">Reference proteome</keyword>
<dbReference type="AlphaFoldDB" id="A0AAC9PQT8"/>
<protein>
    <submittedName>
        <fullName evidence="2">Transcriptional regulator, XRE family</fullName>
    </submittedName>
</protein>
<dbReference type="RefSeq" id="WP_075739409.1">
    <property type="nucleotide sequence ID" value="NZ_CP016076.1"/>
</dbReference>
<proteinExistence type="predicted"/>
<gene>
    <name evidence="2" type="ORF">UA74_05965</name>
</gene>
<dbReference type="Pfam" id="PF19054">
    <property type="entry name" value="DUF5753"/>
    <property type="match status" value="1"/>
</dbReference>
<dbReference type="InterPro" id="IPR010982">
    <property type="entry name" value="Lambda_DNA-bd_dom_sf"/>
</dbReference>
<evidence type="ECO:0000313" key="2">
    <source>
        <dbReference type="EMBL" id="APU13267.1"/>
    </source>
</evidence>
<dbReference type="EMBL" id="CP016076">
    <property type="protein sequence ID" value="APU13267.1"/>
    <property type="molecule type" value="Genomic_DNA"/>
</dbReference>
<dbReference type="InterPro" id="IPR043917">
    <property type="entry name" value="DUF5753"/>
</dbReference>
<feature type="domain" description="HTH cro/C1-type" evidence="1">
    <location>
        <begin position="14"/>
        <end position="68"/>
    </location>
</feature>
<dbReference type="CDD" id="cd00093">
    <property type="entry name" value="HTH_XRE"/>
    <property type="match status" value="1"/>
</dbReference>
<reference evidence="3" key="1">
    <citation type="submission" date="2016-06" db="EMBL/GenBank/DDBJ databases">
        <title>Complete genome sequence of Actinoalloteichus fjordicus DSM 46855 (=ADI127-17), type strain of the new species Actinoalloteichus fjordicus.</title>
        <authorList>
            <person name="Ruckert C."/>
            <person name="Nouioui I."/>
            <person name="Willmese J."/>
            <person name="van Wezel G."/>
            <person name="Klenk H.-P."/>
            <person name="Kalinowski J."/>
            <person name="Zotchev S.B."/>
        </authorList>
    </citation>
    <scope>NUCLEOTIDE SEQUENCE [LARGE SCALE GENOMIC DNA]</scope>
    <source>
        <strain evidence="3">ADI127-7</strain>
    </source>
</reference>
<dbReference type="SUPFAM" id="SSF47413">
    <property type="entry name" value="lambda repressor-like DNA-binding domains"/>
    <property type="match status" value="1"/>
</dbReference>
<sequence length="290" mass="31882">MASKALARAIGAELRELRKKHSLTLAEVGRAIGYSPTTMSHTETGKRLASPEDVASILTVFSVTGRERERIVQMARDALQPRWLEVGIDGLLPQITAMAEFESTAERITTVTPLLVPGLLQTADYARAIMRGARVPKSQVEGRVALRMGRQAILDRTAITYHAIIDEGVLLRRLGGFEVMAAQLQHLLTMADRPNITIQVVRLDVEWHDGLEGSFVVLEFPKTHPVVHLEHRASGLFLDEDDAEDVAEYIEAAAKVRDVALSATASAELIRHRLTEMEHGHDDGTPHGVA</sequence>
<evidence type="ECO:0000313" key="3">
    <source>
        <dbReference type="Proteomes" id="UP000185511"/>
    </source>
</evidence>
<dbReference type="Pfam" id="PF13560">
    <property type="entry name" value="HTH_31"/>
    <property type="match status" value="1"/>
</dbReference>
<name>A0AAC9PQT8_9PSEU</name>
<dbReference type="SMART" id="SM00530">
    <property type="entry name" value="HTH_XRE"/>
    <property type="match status" value="1"/>
</dbReference>
<dbReference type="Gene3D" id="1.10.260.40">
    <property type="entry name" value="lambda repressor-like DNA-binding domains"/>
    <property type="match status" value="1"/>
</dbReference>
<dbReference type="InterPro" id="IPR001387">
    <property type="entry name" value="Cro/C1-type_HTH"/>
</dbReference>